<sequence length="494" mass="55877">MSSKSISTKVAIVGAGVSGLKAAQTLLHTRNSPFGPGDITIIEAQDHVGGRIKTDRLSSKLGTNYDLGAAWFHDCLNNSVLDYVRSLSDFDIGRDTYFDDRDISTYDSTGKIDVSGLKLNRVVEDIEKFIELYYHDELDKKDMSLEEIVDEYFKKFDDFLTDEQKKYCGRIVRYYELWYGISWDIISGKYSIMDHQGRNLLNKRGYSYVIEKLHSEITPACSILLNQPIRKIIRNNKQGDKRLCLETTNGLSIYSDYAIITVPQSILQLSDPTHPNSIIWQPQLPTPIQTSLKTIHFGALGKVIFEFDEIWWNPTQDRFEILADPIPKSTTTTNNLSQRLTECPKPFTYPAYIINYASVKQTPALVILTQAPLTQYLESNPDEAWTYYGAMLSQLATGGNKITEPINTIVTDWTKNPYIRGSYAALHTHDQPSDLIIQLCGEYDGCGMASVGEEWVRFAGEHTVMEGAGCVHGAWNSGKREGEWILKDVENKEK</sequence>
<keyword evidence="3" id="KW-1185">Reference proteome</keyword>
<dbReference type="PANTHER" id="PTHR10742">
    <property type="entry name" value="FLAVIN MONOAMINE OXIDASE"/>
    <property type="match status" value="1"/>
</dbReference>
<proteinExistence type="predicted"/>
<name>A0A8J5QJ65_9ASCO</name>
<dbReference type="Pfam" id="PF01593">
    <property type="entry name" value="Amino_oxidase"/>
    <property type="match status" value="1"/>
</dbReference>
<evidence type="ECO:0000313" key="3">
    <source>
        <dbReference type="Proteomes" id="UP000694255"/>
    </source>
</evidence>
<dbReference type="EMBL" id="JAGSYN010000151">
    <property type="protein sequence ID" value="KAG7663073.1"/>
    <property type="molecule type" value="Genomic_DNA"/>
</dbReference>
<evidence type="ECO:0000313" key="2">
    <source>
        <dbReference type="EMBL" id="KAG7663073.1"/>
    </source>
</evidence>
<dbReference type="OrthoDB" id="5046242at2759"/>
<dbReference type="Proteomes" id="UP000694255">
    <property type="component" value="Unassembled WGS sequence"/>
</dbReference>
<comment type="caution">
    <text evidence="2">The sequence shown here is derived from an EMBL/GenBank/DDBJ whole genome shotgun (WGS) entry which is preliminary data.</text>
</comment>
<accession>A0A8J5QJ65</accession>
<protein>
    <submittedName>
        <fullName evidence="2">CBP1</fullName>
    </submittedName>
</protein>
<gene>
    <name evidence="2" type="ORF">J8A68_003416</name>
</gene>
<reference evidence="2 3" key="1">
    <citation type="journal article" date="2021" name="DNA Res.">
        <title>Genome analysis of Candida subhashii reveals its hybrid nature and dual mitochondrial genome conformations.</title>
        <authorList>
            <person name="Mixao V."/>
            <person name="Hegedusova E."/>
            <person name="Saus E."/>
            <person name="Pryszcz L.P."/>
            <person name="Cillingova A."/>
            <person name="Nosek J."/>
            <person name="Gabaldon T."/>
        </authorList>
    </citation>
    <scope>NUCLEOTIDE SEQUENCE [LARGE SCALE GENOMIC DNA]</scope>
    <source>
        <strain evidence="2 3">CBS 10753</strain>
    </source>
</reference>
<organism evidence="2 3">
    <name type="scientific">[Candida] subhashii</name>
    <dbReference type="NCBI Taxonomy" id="561895"/>
    <lineage>
        <taxon>Eukaryota</taxon>
        <taxon>Fungi</taxon>
        <taxon>Dikarya</taxon>
        <taxon>Ascomycota</taxon>
        <taxon>Saccharomycotina</taxon>
        <taxon>Pichiomycetes</taxon>
        <taxon>Debaryomycetaceae</taxon>
        <taxon>Spathaspora</taxon>
    </lineage>
</organism>
<dbReference type="GO" id="GO:0016491">
    <property type="term" value="F:oxidoreductase activity"/>
    <property type="evidence" value="ECO:0007669"/>
    <property type="project" value="InterPro"/>
</dbReference>
<dbReference type="PANTHER" id="PTHR10742:SF410">
    <property type="entry name" value="LYSINE-SPECIFIC HISTONE DEMETHYLASE 2"/>
    <property type="match status" value="1"/>
</dbReference>
<dbReference type="InterPro" id="IPR050281">
    <property type="entry name" value="Flavin_monoamine_oxidase"/>
</dbReference>
<evidence type="ECO:0000259" key="1">
    <source>
        <dbReference type="Pfam" id="PF01593"/>
    </source>
</evidence>
<dbReference type="AlphaFoldDB" id="A0A8J5QJ65"/>
<feature type="domain" description="Amine oxidase" evidence="1">
    <location>
        <begin position="17"/>
        <end position="481"/>
    </location>
</feature>
<dbReference type="InterPro" id="IPR002937">
    <property type="entry name" value="Amino_oxidase"/>
</dbReference>
<dbReference type="GeneID" id="73470216"/>
<dbReference type="RefSeq" id="XP_049263306.1">
    <property type="nucleotide sequence ID" value="XM_049407270.1"/>
</dbReference>